<dbReference type="AlphaFoldDB" id="A0AAN9DEX4"/>
<proteinExistence type="predicted"/>
<gene>
    <name evidence="2" type="ORF">R3I93_005095</name>
</gene>
<name>A0AAN9DEX4_9TELE</name>
<evidence type="ECO:0000313" key="3">
    <source>
        <dbReference type="Proteomes" id="UP001364617"/>
    </source>
</evidence>
<comment type="caution">
    <text evidence="2">The sequence shown here is derived from an EMBL/GenBank/DDBJ whole genome shotgun (WGS) entry which is preliminary data.</text>
</comment>
<protein>
    <submittedName>
        <fullName evidence="2">Uncharacterized protein</fullName>
    </submittedName>
</protein>
<dbReference type="EMBL" id="JAYKXH010000005">
    <property type="protein sequence ID" value="KAK7168989.1"/>
    <property type="molecule type" value="Genomic_DNA"/>
</dbReference>
<evidence type="ECO:0000256" key="1">
    <source>
        <dbReference type="SAM" id="MobiDB-lite"/>
    </source>
</evidence>
<feature type="compositionally biased region" description="Acidic residues" evidence="1">
    <location>
        <begin position="25"/>
        <end position="37"/>
    </location>
</feature>
<feature type="region of interest" description="Disordered" evidence="1">
    <location>
        <begin position="16"/>
        <end position="58"/>
    </location>
</feature>
<organism evidence="2 3">
    <name type="scientific">Phoxinus phoxinus</name>
    <name type="common">Eurasian minnow</name>
    <dbReference type="NCBI Taxonomy" id="58324"/>
    <lineage>
        <taxon>Eukaryota</taxon>
        <taxon>Metazoa</taxon>
        <taxon>Chordata</taxon>
        <taxon>Craniata</taxon>
        <taxon>Vertebrata</taxon>
        <taxon>Euteleostomi</taxon>
        <taxon>Actinopterygii</taxon>
        <taxon>Neopterygii</taxon>
        <taxon>Teleostei</taxon>
        <taxon>Ostariophysi</taxon>
        <taxon>Cypriniformes</taxon>
        <taxon>Leuciscidae</taxon>
        <taxon>Phoxininae</taxon>
        <taxon>Phoxinus</taxon>
    </lineage>
</organism>
<sequence>MAKKTTKTHFLLEEVIEQCTRRDSDESEDDVSDEESDGGSIDSVAEEMFLGHSRQTII</sequence>
<dbReference type="Proteomes" id="UP001364617">
    <property type="component" value="Unassembled WGS sequence"/>
</dbReference>
<reference evidence="2 3" key="1">
    <citation type="submission" date="2024-02" db="EMBL/GenBank/DDBJ databases">
        <title>Chromosome-level genome assembly of the Eurasian Minnow (Phoxinus phoxinus).</title>
        <authorList>
            <person name="Oriowo T.O."/>
            <person name="Martin S."/>
            <person name="Stange M."/>
            <person name="Chrysostomakis Y."/>
            <person name="Brown T."/>
            <person name="Winkler S."/>
            <person name="Kukowka S."/>
            <person name="Myers E.W."/>
            <person name="Bohne A."/>
        </authorList>
    </citation>
    <scope>NUCLEOTIDE SEQUENCE [LARGE SCALE GENOMIC DNA]</scope>
    <source>
        <strain evidence="2">ZFMK-TIS-60720</strain>
        <tissue evidence="2">Whole Organism</tissue>
    </source>
</reference>
<keyword evidence="3" id="KW-1185">Reference proteome</keyword>
<evidence type="ECO:0000313" key="2">
    <source>
        <dbReference type="EMBL" id="KAK7168989.1"/>
    </source>
</evidence>
<accession>A0AAN9DEX4</accession>